<dbReference type="AlphaFoldDB" id="A0A103YJT9"/>
<dbReference type="GO" id="GO:0030154">
    <property type="term" value="P:cell differentiation"/>
    <property type="evidence" value="ECO:0007669"/>
    <property type="project" value="UniProtKB-KW"/>
</dbReference>
<keyword evidence="3 5" id="KW-0221">Differentiation</keyword>
<proteinExistence type="inferred from homology"/>
<dbReference type="PANTHER" id="PTHR31791:SF47">
    <property type="entry name" value="INACTIVE FRIGIDA-LIKE PROTEIN 2"/>
    <property type="match status" value="1"/>
</dbReference>
<sequence length="425" mass="47767">GEISAAINLIEIKKENLRKSFLHLQSQSSSSALNLNLNWTDFDSYFTTISSSLRHRFQLLNTLNPSSTTTSILKHLCRNSDGIGLRRYITNAANRSLLLEQLPDAYLCAPDAPAMVLDAMAGFYCGKSHESCLVKGGCTIMLEGLMRMKLDIRVEMKNKAMKVAMQWNRKRLISSGKAKRLDAFGFLLLVAVYGLMDGFSMDELIDCFVIFATRKLRKFDLCRKMIPANKIDDLIQELINRDMVVDAVKFSIEFQKTDRFSPGHLFEQRKVMSTKIMEVTRKNGKDYQNKVIVKEIEALRSMIKCIDEYGLESVYPKDIVVDLVKKLENEAGFGKRVAVHRKQQQQPQPKMRKLNNFLEVTASTIPTSGCSPAGCTPMAPYGNIGYGGPGGSRSYLPQAHPPSGSGYIDNSNELAAEYRPSYYPH</sequence>
<dbReference type="Pfam" id="PF07899">
    <property type="entry name" value="Frigida"/>
    <property type="match status" value="1"/>
</dbReference>
<accession>A0A103YJT9</accession>
<gene>
    <name evidence="6" type="ORF">Ccrd_011178</name>
</gene>
<evidence type="ECO:0000256" key="3">
    <source>
        <dbReference type="ARBA" id="ARBA00022782"/>
    </source>
</evidence>
<dbReference type="GO" id="GO:0009908">
    <property type="term" value="P:flower development"/>
    <property type="evidence" value="ECO:0007669"/>
    <property type="project" value="UniProtKB-KW"/>
</dbReference>
<evidence type="ECO:0000313" key="7">
    <source>
        <dbReference type="Proteomes" id="UP000243975"/>
    </source>
</evidence>
<protein>
    <recommendedName>
        <fullName evidence="5">FRIGIDA-like protein</fullName>
    </recommendedName>
</protein>
<dbReference type="Proteomes" id="UP000243975">
    <property type="component" value="Unassembled WGS sequence"/>
</dbReference>
<keyword evidence="4 5" id="KW-0287">Flowering</keyword>
<dbReference type="InterPro" id="IPR012474">
    <property type="entry name" value="Frigida"/>
</dbReference>
<evidence type="ECO:0000256" key="1">
    <source>
        <dbReference type="ARBA" id="ARBA00008956"/>
    </source>
</evidence>
<dbReference type="Gramene" id="KVI10409">
    <property type="protein sequence ID" value="KVI10409"/>
    <property type="gene ID" value="Ccrd_011178"/>
</dbReference>
<organism evidence="6 7">
    <name type="scientific">Cynara cardunculus var. scolymus</name>
    <name type="common">Globe artichoke</name>
    <name type="synonym">Cynara scolymus</name>
    <dbReference type="NCBI Taxonomy" id="59895"/>
    <lineage>
        <taxon>Eukaryota</taxon>
        <taxon>Viridiplantae</taxon>
        <taxon>Streptophyta</taxon>
        <taxon>Embryophyta</taxon>
        <taxon>Tracheophyta</taxon>
        <taxon>Spermatophyta</taxon>
        <taxon>Magnoliopsida</taxon>
        <taxon>eudicotyledons</taxon>
        <taxon>Gunneridae</taxon>
        <taxon>Pentapetalae</taxon>
        <taxon>asterids</taxon>
        <taxon>campanulids</taxon>
        <taxon>Asterales</taxon>
        <taxon>Asteraceae</taxon>
        <taxon>Carduoideae</taxon>
        <taxon>Cardueae</taxon>
        <taxon>Carduinae</taxon>
        <taxon>Cynara</taxon>
    </lineage>
</organism>
<evidence type="ECO:0000256" key="4">
    <source>
        <dbReference type="ARBA" id="ARBA00023089"/>
    </source>
</evidence>
<comment type="caution">
    <text evidence="6">The sequence shown here is derived from an EMBL/GenBank/DDBJ whole genome shotgun (WGS) entry which is preliminary data.</text>
</comment>
<name>A0A103YJT9_CYNCS</name>
<evidence type="ECO:0000256" key="2">
    <source>
        <dbReference type="ARBA" id="ARBA00022473"/>
    </source>
</evidence>
<dbReference type="STRING" id="59895.A0A103YJT9"/>
<dbReference type="EMBL" id="LEKV01001020">
    <property type="protein sequence ID" value="KVI10409.1"/>
    <property type="molecule type" value="Genomic_DNA"/>
</dbReference>
<keyword evidence="7" id="KW-1185">Reference proteome</keyword>
<dbReference type="OMA" id="KAGNMIR"/>
<evidence type="ECO:0000313" key="6">
    <source>
        <dbReference type="EMBL" id="KVI10409.1"/>
    </source>
</evidence>
<reference evidence="6 7" key="1">
    <citation type="journal article" date="2016" name="Sci. Rep.">
        <title>The genome sequence of the outbreeding globe artichoke constructed de novo incorporating a phase-aware low-pass sequencing strategy of F1 progeny.</title>
        <authorList>
            <person name="Scaglione D."/>
            <person name="Reyes-Chin-Wo S."/>
            <person name="Acquadro A."/>
            <person name="Froenicke L."/>
            <person name="Portis E."/>
            <person name="Beitel C."/>
            <person name="Tirone M."/>
            <person name="Mauro R."/>
            <person name="Lo Monaco A."/>
            <person name="Mauromicale G."/>
            <person name="Faccioli P."/>
            <person name="Cattivelli L."/>
            <person name="Rieseberg L."/>
            <person name="Michelmore R."/>
            <person name="Lanteri S."/>
        </authorList>
    </citation>
    <scope>NUCLEOTIDE SEQUENCE [LARGE SCALE GENOMIC DNA]</scope>
    <source>
        <strain evidence="6">2C</strain>
    </source>
</reference>
<comment type="similarity">
    <text evidence="1 5">Belongs to the Frigida family.</text>
</comment>
<feature type="non-terminal residue" evidence="6">
    <location>
        <position position="1"/>
    </location>
</feature>
<keyword evidence="2 5" id="KW-0217">Developmental protein</keyword>
<dbReference type="PANTHER" id="PTHR31791">
    <property type="entry name" value="FRIGIDA-LIKE PROTEIN 3-RELATED"/>
    <property type="match status" value="1"/>
</dbReference>
<evidence type="ECO:0000256" key="5">
    <source>
        <dbReference type="RuleBase" id="RU364012"/>
    </source>
</evidence>